<dbReference type="InterPro" id="IPR018490">
    <property type="entry name" value="cNMP-bd_dom_sf"/>
</dbReference>
<dbReference type="GO" id="GO:0003677">
    <property type="term" value="F:DNA binding"/>
    <property type="evidence" value="ECO:0007669"/>
    <property type="project" value="UniProtKB-KW"/>
</dbReference>
<dbReference type="EMBL" id="UOFV01000131">
    <property type="protein sequence ID" value="VAW98050.1"/>
    <property type="molecule type" value="Genomic_DNA"/>
</dbReference>
<evidence type="ECO:0000256" key="2">
    <source>
        <dbReference type="ARBA" id="ARBA00023125"/>
    </source>
</evidence>
<keyword evidence="3" id="KW-0804">Transcription</keyword>
<reference evidence="6" key="1">
    <citation type="submission" date="2018-06" db="EMBL/GenBank/DDBJ databases">
        <authorList>
            <person name="Zhirakovskaya E."/>
        </authorList>
    </citation>
    <scope>NUCLEOTIDE SEQUENCE</scope>
</reference>
<dbReference type="SMART" id="SM00100">
    <property type="entry name" value="cNMP"/>
    <property type="match status" value="1"/>
</dbReference>
<proteinExistence type="predicted"/>
<dbReference type="InterPro" id="IPR014710">
    <property type="entry name" value="RmlC-like_jellyroll"/>
</dbReference>
<dbReference type="InterPro" id="IPR012318">
    <property type="entry name" value="HTH_CRP"/>
</dbReference>
<dbReference type="SUPFAM" id="SSF46785">
    <property type="entry name" value="Winged helix' DNA-binding domain"/>
    <property type="match status" value="1"/>
</dbReference>
<protein>
    <submittedName>
        <fullName evidence="6">Transcriptional regulator, Crp/Fnr family</fullName>
    </submittedName>
</protein>
<dbReference type="CDD" id="cd00038">
    <property type="entry name" value="CAP_ED"/>
    <property type="match status" value="1"/>
</dbReference>
<dbReference type="PROSITE" id="PS50042">
    <property type="entry name" value="CNMP_BINDING_3"/>
    <property type="match status" value="1"/>
</dbReference>
<name>A0A3B1A8Y6_9ZZZZ</name>
<evidence type="ECO:0000259" key="4">
    <source>
        <dbReference type="PROSITE" id="PS50042"/>
    </source>
</evidence>
<sequence>MTIDTTWLDHFPALQSIDDDAWLTTLAKARTLSLPAGVTVFHEGDICQNYLLVLAGSVRVQKLSESGKEIVLYRVEAGQSCVLTTVCLLSSEFYHAEAITETAVEVVSIPLSAFQQALAVPAFREFVFATYGERVTSLVMLIDAIAFGRMDARLARLLLTMTDADDVVHATHQVLARELGTAREVVSRLLKEFERHGWLALQRGCIHLRQRQVLVEVAASSV</sequence>
<dbReference type="SUPFAM" id="SSF51206">
    <property type="entry name" value="cAMP-binding domain-like"/>
    <property type="match status" value="1"/>
</dbReference>
<feature type="domain" description="HTH crp-type" evidence="5">
    <location>
        <begin position="148"/>
        <end position="212"/>
    </location>
</feature>
<accession>A0A3B1A8Y6</accession>
<dbReference type="GO" id="GO:0005829">
    <property type="term" value="C:cytosol"/>
    <property type="evidence" value="ECO:0007669"/>
    <property type="project" value="TreeGrafter"/>
</dbReference>
<dbReference type="PANTHER" id="PTHR24567:SF74">
    <property type="entry name" value="HTH-TYPE TRANSCRIPTIONAL REGULATOR ARCR"/>
    <property type="match status" value="1"/>
</dbReference>
<dbReference type="Gene3D" id="2.60.120.10">
    <property type="entry name" value="Jelly Rolls"/>
    <property type="match status" value="1"/>
</dbReference>
<evidence type="ECO:0000313" key="6">
    <source>
        <dbReference type="EMBL" id="VAW98050.1"/>
    </source>
</evidence>
<evidence type="ECO:0000259" key="5">
    <source>
        <dbReference type="PROSITE" id="PS51063"/>
    </source>
</evidence>
<dbReference type="InterPro" id="IPR000595">
    <property type="entry name" value="cNMP-bd_dom"/>
</dbReference>
<organism evidence="6">
    <name type="scientific">hydrothermal vent metagenome</name>
    <dbReference type="NCBI Taxonomy" id="652676"/>
    <lineage>
        <taxon>unclassified sequences</taxon>
        <taxon>metagenomes</taxon>
        <taxon>ecological metagenomes</taxon>
    </lineage>
</organism>
<dbReference type="PANTHER" id="PTHR24567">
    <property type="entry name" value="CRP FAMILY TRANSCRIPTIONAL REGULATORY PROTEIN"/>
    <property type="match status" value="1"/>
</dbReference>
<dbReference type="PROSITE" id="PS51063">
    <property type="entry name" value="HTH_CRP_2"/>
    <property type="match status" value="1"/>
</dbReference>
<dbReference type="AlphaFoldDB" id="A0A3B1A8Y6"/>
<dbReference type="InterPro" id="IPR036388">
    <property type="entry name" value="WH-like_DNA-bd_sf"/>
</dbReference>
<dbReference type="GO" id="GO:0003700">
    <property type="term" value="F:DNA-binding transcription factor activity"/>
    <property type="evidence" value="ECO:0007669"/>
    <property type="project" value="TreeGrafter"/>
</dbReference>
<dbReference type="Pfam" id="PF13545">
    <property type="entry name" value="HTH_Crp_2"/>
    <property type="match status" value="1"/>
</dbReference>
<dbReference type="Pfam" id="PF00027">
    <property type="entry name" value="cNMP_binding"/>
    <property type="match status" value="1"/>
</dbReference>
<feature type="domain" description="Cyclic nucleotide-binding" evidence="4">
    <location>
        <begin position="13"/>
        <end position="118"/>
    </location>
</feature>
<keyword evidence="1" id="KW-0805">Transcription regulation</keyword>
<gene>
    <name evidence="6" type="ORF">MNBD_GAMMA19-2033</name>
</gene>
<keyword evidence="2" id="KW-0238">DNA-binding</keyword>
<dbReference type="InterPro" id="IPR050397">
    <property type="entry name" value="Env_Response_Regulators"/>
</dbReference>
<evidence type="ECO:0000256" key="1">
    <source>
        <dbReference type="ARBA" id="ARBA00023015"/>
    </source>
</evidence>
<evidence type="ECO:0000256" key="3">
    <source>
        <dbReference type="ARBA" id="ARBA00023163"/>
    </source>
</evidence>
<dbReference type="SMART" id="SM00419">
    <property type="entry name" value="HTH_CRP"/>
    <property type="match status" value="1"/>
</dbReference>
<dbReference type="InterPro" id="IPR036390">
    <property type="entry name" value="WH_DNA-bd_sf"/>
</dbReference>
<dbReference type="Gene3D" id="1.10.10.10">
    <property type="entry name" value="Winged helix-like DNA-binding domain superfamily/Winged helix DNA-binding domain"/>
    <property type="match status" value="1"/>
</dbReference>